<dbReference type="InterPro" id="IPR002153">
    <property type="entry name" value="TRPC_channel"/>
</dbReference>
<dbReference type="Pfam" id="PF00520">
    <property type="entry name" value="Ion_trans"/>
    <property type="match status" value="1"/>
</dbReference>
<feature type="transmembrane region" description="Helical" evidence="10">
    <location>
        <begin position="513"/>
        <end position="535"/>
    </location>
</feature>
<dbReference type="Gene3D" id="3.30.420.10">
    <property type="entry name" value="Ribonuclease H-like superfamily/Ribonuclease H"/>
    <property type="match status" value="1"/>
</dbReference>
<evidence type="ECO:0000313" key="13">
    <source>
        <dbReference type="RefSeq" id="XP_006823501.1"/>
    </source>
</evidence>
<keyword evidence="4" id="KW-0677">Repeat</keyword>
<evidence type="ECO:0000256" key="2">
    <source>
        <dbReference type="ARBA" id="ARBA00022448"/>
    </source>
</evidence>
<keyword evidence="5 10" id="KW-1133">Transmembrane helix</keyword>
<evidence type="ECO:0000256" key="5">
    <source>
        <dbReference type="ARBA" id="ARBA00022989"/>
    </source>
</evidence>
<keyword evidence="7" id="KW-0406">Ion transport</keyword>
<keyword evidence="8 10" id="KW-0472">Membrane</keyword>
<evidence type="ECO:0000259" key="11">
    <source>
        <dbReference type="SMART" id="SM01420"/>
    </source>
</evidence>
<dbReference type="InterPro" id="IPR005821">
    <property type="entry name" value="Ion_trans_dom"/>
</dbReference>
<evidence type="ECO:0000313" key="12">
    <source>
        <dbReference type="Proteomes" id="UP000694865"/>
    </source>
</evidence>
<keyword evidence="12" id="KW-1185">Reference proteome</keyword>
<dbReference type="Gene3D" id="1.25.40.20">
    <property type="entry name" value="Ankyrin repeat-containing domain"/>
    <property type="match status" value="1"/>
</dbReference>
<evidence type="ECO:0000256" key="1">
    <source>
        <dbReference type="ARBA" id="ARBA00004141"/>
    </source>
</evidence>
<dbReference type="PANTHER" id="PTHR10117:SF54">
    <property type="entry name" value="TRANSIENT RECEPTOR POTENTIAL-GAMMA PROTEIN"/>
    <property type="match status" value="1"/>
</dbReference>
<dbReference type="SMART" id="SM01420">
    <property type="entry name" value="TRP_2"/>
    <property type="match status" value="1"/>
</dbReference>
<evidence type="ECO:0000256" key="9">
    <source>
        <dbReference type="ARBA" id="ARBA00023303"/>
    </source>
</evidence>
<sequence>MAESDVCELSKMTTKEWAYFMDGDDGLTPNEAEFLEMVESGDVVKTKMLLKNGLFDVNCVVMRGMLPVTAIQLAAESNNFQMVRLLLDSGVKRIPKPSICIGEEQILDDDLSYSIFCGLASPAYLNLANRDPVMASMDLANDLQKVTEAKESQMTSVERYIELKNKVQQHTLDLLDCCECSEEVSTLILGYNYDENAERKLLLKGKVVTKAIATKHKKFIAHYKCQNVIRKLWNKGQPGWHCRNSFWWWVLYCIYCLIVYVLLMPLLAVMYIIAPCSSVAKILDNPKAKFLTQMVAYLQFVILGILLNFGPGGMFYADYAYEYFLFCLIIYEIALIWGEIREMRISGLICYFNSFWNYMDLLVLFSFLADSSLRIVSLLSGEYVNPEVNLFWITWTALILTVACLRFLNNFYLSFYLGPMLLIFTAMTSDVIRFLIIFLYTVTAFALGFYYLYDDFGTDTVFSEFTSSFVVLVTTIFGGNPIESLKAKGMVFNLTGAGYGVVDARPMYKTMGFILYASFGTICMLVLLNICIAMMSDTYAKMKNSIEIEYTFMQTKMWLSYVDAPVLPAPYNIIPSVSCLISIVKKCVRMCRPSSNTDEDVELTIPKDNRRKMQTNKGLLYEEIVRNRLRARNVRPRRQAVRLVYWRPGERFTDAIQHNQFGGGSIMEWDGFSYHQRTPLHVIDDKLTGLRYRDEILRPIVLTCLHRIDAAAVPQDENAIPHRARVVTDFRIQHNINRMDWPAYSPGMAPIERLWDQKVVKPIIEMFHDLGFSFSTLLSFRTHATKCVMVTFSPHHLFHCADVSH</sequence>
<protein>
    <submittedName>
        <fullName evidence="13">Short transient receptor potential channel 4-like</fullName>
    </submittedName>
</protein>
<feature type="transmembrane region" description="Helical" evidence="10">
    <location>
        <begin position="465"/>
        <end position="482"/>
    </location>
</feature>
<evidence type="ECO:0000256" key="8">
    <source>
        <dbReference type="ARBA" id="ARBA00023136"/>
    </source>
</evidence>
<reference evidence="13" key="1">
    <citation type="submission" date="2025-08" db="UniProtKB">
        <authorList>
            <consortium name="RefSeq"/>
        </authorList>
    </citation>
    <scope>IDENTIFICATION</scope>
    <source>
        <tissue evidence="13">Testes</tissue>
    </source>
</reference>
<dbReference type="InterPro" id="IPR013555">
    <property type="entry name" value="TRP_dom"/>
</dbReference>
<feature type="transmembrane region" description="Helical" evidence="10">
    <location>
        <begin position="246"/>
        <end position="274"/>
    </location>
</feature>
<keyword evidence="9" id="KW-0407">Ion channel</keyword>
<dbReference type="Proteomes" id="UP000694865">
    <property type="component" value="Unplaced"/>
</dbReference>
<organism evidence="12 13">
    <name type="scientific">Saccoglossus kowalevskii</name>
    <name type="common">Acorn worm</name>
    <dbReference type="NCBI Taxonomy" id="10224"/>
    <lineage>
        <taxon>Eukaryota</taxon>
        <taxon>Metazoa</taxon>
        <taxon>Hemichordata</taxon>
        <taxon>Enteropneusta</taxon>
        <taxon>Harrimaniidae</taxon>
        <taxon>Saccoglossus</taxon>
    </lineage>
</organism>
<evidence type="ECO:0000256" key="7">
    <source>
        <dbReference type="ARBA" id="ARBA00023065"/>
    </source>
</evidence>
<keyword evidence="2" id="KW-0813">Transport</keyword>
<accession>A0ABM0MU10</accession>
<comment type="subcellular location">
    <subcellularLocation>
        <location evidence="1">Membrane</location>
        <topology evidence="1">Multi-pass membrane protein</topology>
    </subcellularLocation>
</comment>
<dbReference type="GeneID" id="102801919"/>
<evidence type="ECO:0000256" key="10">
    <source>
        <dbReference type="SAM" id="Phobius"/>
    </source>
</evidence>
<keyword evidence="3 10" id="KW-0812">Transmembrane</keyword>
<dbReference type="PANTHER" id="PTHR10117">
    <property type="entry name" value="TRANSIENT RECEPTOR POTENTIAL CHANNEL"/>
    <property type="match status" value="1"/>
</dbReference>
<keyword evidence="6" id="KW-0040">ANK repeat</keyword>
<gene>
    <name evidence="13" type="primary">LOC102801919</name>
</gene>
<dbReference type="InterPro" id="IPR036770">
    <property type="entry name" value="Ankyrin_rpt-contain_sf"/>
</dbReference>
<evidence type="ECO:0000256" key="4">
    <source>
        <dbReference type="ARBA" id="ARBA00022737"/>
    </source>
</evidence>
<feature type="transmembrane region" description="Helical" evidence="10">
    <location>
        <begin position="295"/>
        <end position="317"/>
    </location>
</feature>
<evidence type="ECO:0000256" key="3">
    <source>
        <dbReference type="ARBA" id="ARBA00022692"/>
    </source>
</evidence>
<feature type="domain" description="Transient receptor ion channel" evidence="11">
    <location>
        <begin position="100"/>
        <end position="155"/>
    </location>
</feature>
<dbReference type="RefSeq" id="XP_006823501.1">
    <property type="nucleotide sequence ID" value="XM_006823438.1"/>
</dbReference>
<feature type="transmembrane region" description="Helical" evidence="10">
    <location>
        <begin position="323"/>
        <end position="340"/>
    </location>
</feature>
<feature type="transmembrane region" description="Helical" evidence="10">
    <location>
        <begin position="434"/>
        <end position="453"/>
    </location>
</feature>
<dbReference type="InterPro" id="IPR036397">
    <property type="entry name" value="RNaseH_sf"/>
</dbReference>
<evidence type="ECO:0000256" key="6">
    <source>
        <dbReference type="ARBA" id="ARBA00023043"/>
    </source>
</evidence>
<name>A0ABM0MU10_SACKO</name>
<feature type="transmembrane region" description="Helical" evidence="10">
    <location>
        <begin position="392"/>
        <end position="413"/>
    </location>
</feature>
<dbReference type="PRINTS" id="PR01097">
    <property type="entry name" value="TRNSRECEPTRP"/>
</dbReference>
<proteinExistence type="predicted"/>